<feature type="compositionally biased region" description="Low complexity" evidence="1">
    <location>
        <begin position="144"/>
        <end position="160"/>
    </location>
</feature>
<dbReference type="GeneID" id="54470285"/>
<organism evidence="2 3">
    <name type="scientific">Neohortaea acidophila</name>
    <dbReference type="NCBI Taxonomy" id="245834"/>
    <lineage>
        <taxon>Eukaryota</taxon>
        <taxon>Fungi</taxon>
        <taxon>Dikarya</taxon>
        <taxon>Ascomycota</taxon>
        <taxon>Pezizomycotina</taxon>
        <taxon>Dothideomycetes</taxon>
        <taxon>Dothideomycetidae</taxon>
        <taxon>Mycosphaerellales</taxon>
        <taxon>Teratosphaeriaceae</taxon>
        <taxon>Neohortaea</taxon>
    </lineage>
</organism>
<feature type="compositionally biased region" description="Basic and acidic residues" evidence="1">
    <location>
        <begin position="242"/>
        <end position="251"/>
    </location>
</feature>
<dbReference type="RefSeq" id="XP_033590526.1">
    <property type="nucleotide sequence ID" value="XM_033729283.1"/>
</dbReference>
<name>A0A6A6PW15_9PEZI</name>
<keyword evidence="3" id="KW-1185">Reference proteome</keyword>
<accession>A0A6A6PW15</accession>
<dbReference type="Proteomes" id="UP000799767">
    <property type="component" value="Unassembled WGS sequence"/>
</dbReference>
<reference evidence="2" key="1">
    <citation type="journal article" date="2020" name="Stud. Mycol.">
        <title>101 Dothideomycetes genomes: a test case for predicting lifestyles and emergence of pathogens.</title>
        <authorList>
            <person name="Haridas S."/>
            <person name="Albert R."/>
            <person name="Binder M."/>
            <person name="Bloem J."/>
            <person name="Labutti K."/>
            <person name="Salamov A."/>
            <person name="Andreopoulos B."/>
            <person name="Baker S."/>
            <person name="Barry K."/>
            <person name="Bills G."/>
            <person name="Bluhm B."/>
            <person name="Cannon C."/>
            <person name="Castanera R."/>
            <person name="Culley D."/>
            <person name="Daum C."/>
            <person name="Ezra D."/>
            <person name="Gonzalez J."/>
            <person name="Henrissat B."/>
            <person name="Kuo A."/>
            <person name="Liang C."/>
            <person name="Lipzen A."/>
            <person name="Lutzoni F."/>
            <person name="Magnuson J."/>
            <person name="Mondo S."/>
            <person name="Nolan M."/>
            <person name="Ohm R."/>
            <person name="Pangilinan J."/>
            <person name="Park H.-J."/>
            <person name="Ramirez L."/>
            <person name="Alfaro M."/>
            <person name="Sun H."/>
            <person name="Tritt A."/>
            <person name="Yoshinaga Y."/>
            <person name="Zwiers L.-H."/>
            <person name="Turgeon B."/>
            <person name="Goodwin S."/>
            <person name="Spatafora J."/>
            <person name="Crous P."/>
            <person name="Grigoriev I."/>
        </authorList>
    </citation>
    <scope>NUCLEOTIDE SEQUENCE</scope>
    <source>
        <strain evidence="2">CBS 113389</strain>
    </source>
</reference>
<dbReference type="AlphaFoldDB" id="A0A6A6PW15"/>
<feature type="compositionally biased region" description="Basic and acidic residues" evidence="1">
    <location>
        <begin position="64"/>
        <end position="73"/>
    </location>
</feature>
<gene>
    <name evidence="2" type="ORF">BDY17DRAFT_118541</name>
</gene>
<evidence type="ECO:0000313" key="3">
    <source>
        <dbReference type="Proteomes" id="UP000799767"/>
    </source>
</evidence>
<evidence type="ECO:0000256" key="1">
    <source>
        <dbReference type="SAM" id="MobiDB-lite"/>
    </source>
</evidence>
<feature type="region of interest" description="Disordered" evidence="1">
    <location>
        <begin position="60"/>
        <end position="251"/>
    </location>
</feature>
<feature type="region of interest" description="Disordered" evidence="1">
    <location>
        <begin position="15"/>
        <end position="45"/>
    </location>
</feature>
<dbReference type="EMBL" id="MU001634">
    <property type="protein sequence ID" value="KAF2483956.1"/>
    <property type="molecule type" value="Genomic_DNA"/>
</dbReference>
<feature type="compositionally biased region" description="Basic and acidic residues" evidence="1">
    <location>
        <begin position="215"/>
        <end position="228"/>
    </location>
</feature>
<evidence type="ECO:0000313" key="2">
    <source>
        <dbReference type="EMBL" id="KAF2483956.1"/>
    </source>
</evidence>
<feature type="compositionally biased region" description="Polar residues" evidence="1">
    <location>
        <begin position="185"/>
        <end position="198"/>
    </location>
</feature>
<sequence>MDGINEALMYGAMPDYYVPEPGLEDEPEDGQQTNTEEDKGRKTKYGSVGAAGSIFAGHFWNYPKDPHESKAESSADATQSLPAKSSIPRPKKSILKRPSIGIEDAAEQRAHLNEQLGLRPPMARHGSSTSERRVRIESPAVTGTLSPLQTSSTETSSPETVIEFSEAGNTELETLVVAPEDVPPANQNRPPGVTSSRNPAGLPPGSGAQPSQGEQQERRESMVEEYKKDRKHRRSGAVTLTEQERNEALGE</sequence>
<proteinExistence type="predicted"/>
<protein>
    <submittedName>
        <fullName evidence="2">Uncharacterized protein</fullName>
    </submittedName>
</protein>